<keyword evidence="6 8" id="KW-0711">Selenium</keyword>
<dbReference type="InterPro" id="IPR025862">
    <property type="entry name" value="SelA_trans_N_dom"/>
</dbReference>
<evidence type="ECO:0000256" key="8">
    <source>
        <dbReference type="HAMAP-Rule" id="MF_00423"/>
    </source>
</evidence>
<gene>
    <name evidence="8" type="primary">selA</name>
    <name evidence="11" type="ORF">GP2143_12019</name>
</gene>
<dbReference type="UniPathway" id="UPA00906">
    <property type="reaction ID" value="UER00896"/>
</dbReference>
<dbReference type="eggNOG" id="COG1921">
    <property type="taxonomic scope" value="Bacteria"/>
</dbReference>
<feature type="modified residue" description="N6-(pyridoxal phosphate)lysine" evidence="8 9">
    <location>
        <position position="312"/>
    </location>
</feature>
<accession>A0YH50</accession>
<proteinExistence type="inferred from homology"/>
<evidence type="ECO:0000256" key="4">
    <source>
        <dbReference type="ARBA" id="ARBA00022898"/>
    </source>
</evidence>
<comment type="subcellular location">
    <subcellularLocation>
        <location evidence="8">Cytoplasm</location>
    </subcellularLocation>
</comment>
<name>A0YH50_9GAMM</name>
<dbReference type="Gene3D" id="3.90.1150.180">
    <property type="match status" value="1"/>
</dbReference>
<comment type="cofactor">
    <cofactor evidence="1 8 9">
        <name>pyridoxal 5'-phosphate</name>
        <dbReference type="ChEBI" id="CHEBI:597326"/>
    </cofactor>
</comment>
<sequence length="494" mass="53524">MILPITLTSEYAHPMTHSPNTFFSKLPSVDSILSDPTIKIVAEKYGHTAVTKSVRIALQAGRNNHDTFSPSISRQELAQLIVNATVLDLEKINRYSLTPVFNLSGTVLHTNLGRASLPNEAVEAMIAAAKSPTNLEYDLATGKRGSRDSHVESLLCELTGAEAATVVNNNAAAVLIALNSLALRKEVIVSRGELIEIGGAFRIPEIMTRAGAKLREVGTTNRTHRRDYEEAISPRTGLLMKVHTSNYRVEGFTAAVDEKALAVLGREHGVPLMIDLGSGTLTELTDYGLPHEPMAGESVASGANLVTFSGDKLLGGPQAGLIVGDRALIEKIKRNPMTRALRVDKVRLAALEAVLRLYLMPDKLGQRLPVLRTLTRPIADILQTAETIAAGLREYLPKDLDITIVEGVSAIGSGSLPGEELITKVVMLCPTGNKKDNAKRVRLLDKGFRSLATPVIGRVSNGNLMLDMRCLDDTDDFIKQLDQLSHLIDSKTRQ</sequence>
<dbReference type="InterPro" id="IPR018319">
    <property type="entry name" value="SelA-like"/>
</dbReference>
<comment type="caution">
    <text evidence="11">The sequence shown here is derived from an EMBL/GenBank/DDBJ whole genome shotgun (WGS) entry which is preliminary data.</text>
</comment>
<dbReference type="GO" id="GO:0001717">
    <property type="term" value="P:conversion of seryl-tRNAsec to selenocys-tRNAsec"/>
    <property type="evidence" value="ECO:0007669"/>
    <property type="project" value="UniProtKB-UniRule"/>
</dbReference>
<evidence type="ECO:0000256" key="6">
    <source>
        <dbReference type="ARBA" id="ARBA00023266"/>
    </source>
</evidence>
<dbReference type="NCBIfam" id="TIGR00474">
    <property type="entry name" value="selA"/>
    <property type="match status" value="1"/>
</dbReference>
<dbReference type="HAMAP" id="MF_00423">
    <property type="entry name" value="SelA"/>
    <property type="match status" value="1"/>
</dbReference>
<dbReference type="InterPro" id="IPR004534">
    <property type="entry name" value="SelA_trans"/>
</dbReference>
<dbReference type="Proteomes" id="UP000004931">
    <property type="component" value="Unassembled WGS sequence"/>
</dbReference>
<dbReference type="EMBL" id="AAVT01000014">
    <property type="protein sequence ID" value="EAW29818.1"/>
    <property type="molecule type" value="Genomic_DNA"/>
</dbReference>
<comment type="function">
    <text evidence="8">Converts seryl-tRNA(Sec) to selenocysteinyl-tRNA(Sec) required for selenoprotein biosynthesis.</text>
</comment>
<evidence type="ECO:0000256" key="2">
    <source>
        <dbReference type="ARBA" id="ARBA00022490"/>
    </source>
</evidence>
<keyword evidence="12" id="KW-1185">Reference proteome</keyword>
<evidence type="ECO:0000256" key="5">
    <source>
        <dbReference type="ARBA" id="ARBA00022917"/>
    </source>
</evidence>
<comment type="similarity">
    <text evidence="7 8">Belongs to the SelA family.</text>
</comment>
<evidence type="ECO:0000256" key="9">
    <source>
        <dbReference type="PIRSR" id="PIRSR618319-50"/>
    </source>
</evidence>
<dbReference type="Pfam" id="PF03841">
    <property type="entry name" value="SelA"/>
    <property type="match status" value="1"/>
</dbReference>
<dbReference type="AlphaFoldDB" id="A0YH50"/>
<dbReference type="InterPro" id="IPR015421">
    <property type="entry name" value="PyrdxlP-dep_Trfase_major"/>
</dbReference>
<evidence type="ECO:0000259" key="10">
    <source>
        <dbReference type="Pfam" id="PF12390"/>
    </source>
</evidence>
<reference evidence="11 12" key="1">
    <citation type="journal article" date="2010" name="J. Bacteriol.">
        <title>Genome sequence of the oligotrophic marine Gammaproteobacterium HTCC2143, isolated from the Oregon Coast.</title>
        <authorList>
            <person name="Oh H.M."/>
            <person name="Kang I."/>
            <person name="Ferriera S."/>
            <person name="Giovannoni S.J."/>
            <person name="Cho J.C."/>
        </authorList>
    </citation>
    <scope>NUCLEOTIDE SEQUENCE [LARGE SCALE GENOMIC DNA]</scope>
    <source>
        <strain evidence="11 12">HTCC2143</strain>
    </source>
</reference>
<feature type="domain" description="L-seryl-tRNA selenium transferase N-terminal" evidence="10">
    <location>
        <begin position="23"/>
        <end position="62"/>
    </location>
</feature>
<comment type="pathway">
    <text evidence="8">Aminoacyl-tRNA biosynthesis; selenocysteinyl-tRNA(Sec) biosynthesis; selenocysteinyl-tRNA(Sec) from L-seryl-tRNA(Sec) (bacterial route): step 1/1.</text>
</comment>
<dbReference type="STRING" id="247633.GP2143_12019"/>
<dbReference type="InterPro" id="IPR015424">
    <property type="entry name" value="PyrdxlP-dep_Trfase"/>
</dbReference>
<evidence type="ECO:0000256" key="1">
    <source>
        <dbReference type="ARBA" id="ARBA00001933"/>
    </source>
</evidence>
<protein>
    <recommendedName>
        <fullName evidence="8">L-seryl-tRNA(Sec) selenium transferase</fullName>
        <ecNumber evidence="8">2.9.1.1</ecNumber>
    </recommendedName>
    <alternativeName>
        <fullName evidence="8">Selenocysteine synthase</fullName>
        <shortName evidence="8">Sec synthase</shortName>
    </alternativeName>
    <alternativeName>
        <fullName evidence="8">Selenocysteinyl-tRNA(Sec) synthase</fullName>
    </alternativeName>
</protein>
<evidence type="ECO:0000313" key="12">
    <source>
        <dbReference type="Proteomes" id="UP000004931"/>
    </source>
</evidence>
<dbReference type="GO" id="GO:0004125">
    <property type="term" value="F:L-seryl-tRNA(Sec) selenium transferase activity"/>
    <property type="evidence" value="ECO:0007669"/>
    <property type="project" value="UniProtKB-UniRule"/>
</dbReference>
<dbReference type="PANTHER" id="PTHR32328:SF0">
    <property type="entry name" value="L-SERYL-TRNA(SEC) SELENIUM TRANSFERASE"/>
    <property type="match status" value="1"/>
</dbReference>
<evidence type="ECO:0000313" key="11">
    <source>
        <dbReference type="EMBL" id="EAW29818.1"/>
    </source>
</evidence>
<keyword evidence="2 8" id="KW-0963">Cytoplasm</keyword>
<dbReference type="Pfam" id="PF12390">
    <property type="entry name" value="Se-cys_synth_N"/>
    <property type="match status" value="1"/>
</dbReference>
<keyword evidence="4 8" id="KW-0663">Pyridoxal phosphate</keyword>
<organism evidence="11 12">
    <name type="scientific">marine gamma proteobacterium HTCC2143</name>
    <dbReference type="NCBI Taxonomy" id="247633"/>
    <lineage>
        <taxon>Bacteria</taxon>
        <taxon>Pseudomonadati</taxon>
        <taxon>Pseudomonadota</taxon>
        <taxon>Gammaproteobacteria</taxon>
        <taxon>Cellvibrionales</taxon>
        <taxon>Spongiibacteraceae</taxon>
        <taxon>BD1-7 clade</taxon>
    </lineage>
</organism>
<dbReference type="EC" id="2.9.1.1" evidence="8"/>
<evidence type="ECO:0000256" key="7">
    <source>
        <dbReference type="ARBA" id="ARBA00044507"/>
    </source>
</evidence>
<dbReference type="SUPFAM" id="SSF53383">
    <property type="entry name" value="PLP-dependent transferases"/>
    <property type="match status" value="1"/>
</dbReference>
<keyword evidence="5 8" id="KW-0648">Protein biosynthesis</keyword>
<dbReference type="PANTHER" id="PTHR32328">
    <property type="entry name" value="L-SERYL-TRNA(SEC) SELENIUM TRANSFERASE"/>
    <property type="match status" value="1"/>
</dbReference>
<dbReference type="Gene3D" id="3.40.640.10">
    <property type="entry name" value="Type I PLP-dependent aspartate aminotransferase-like (Major domain)"/>
    <property type="match status" value="1"/>
</dbReference>
<dbReference type="GO" id="GO:0001514">
    <property type="term" value="P:selenocysteine incorporation"/>
    <property type="evidence" value="ECO:0007669"/>
    <property type="project" value="UniProtKB-UniRule"/>
</dbReference>
<keyword evidence="3 8" id="KW-0808">Transferase</keyword>
<dbReference type="GO" id="GO:0005737">
    <property type="term" value="C:cytoplasm"/>
    <property type="evidence" value="ECO:0007669"/>
    <property type="project" value="UniProtKB-SubCell"/>
</dbReference>
<comment type="catalytic activity">
    <reaction evidence="8">
        <text>L-seryl-tRNA(Sec) + selenophosphate + H(+) = L-selenocysteinyl-tRNA(Sec) + phosphate</text>
        <dbReference type="Rhea" id="RHEA:22728"/>
        <dbReference type="Rhea" id="RHEA-COMP:9742"/>
        <dbReference type="Rhea" id="RHEA-COMP:9743"/>
        <dbReference type="ChEBI" id="CHEBI:15378"/>
        <dbReference type="ChEBI" id="CHEBI:16144"/>
        <dbReference type="ChEBI" id="CHEBI:43474"/>
        <dbReference type="ChEBI" id="CHEBI:78533"/>
        <dbReference type="ChEBI" id="CHEBI:78573"/>
        <dbReference type="EC" id="2.9.1.1"/>
    </reaction>
</comment>
<evidence type="ECO:0000256" key="3">
    <source>
        <dbReference type="ARBA" id="ARBA00022679"/>
    </source>
</evidence>